<protein>
    <submittedName>
        <fullName evidence="2">Uncharacterized protein</fullName>
    </submittedName>
</protein>
<feature type="compositionally biased region" description="Low complexity" evidence="1">
    <location>
        <begin position="208"/>
        <end position="220"/>
    </location>
</feature>
<evidence type="ECO:0000313" key="3">
    <source>
        <dbReference type="Proteomes" id="UP001458880"/>
    </source>
</evidence>
<dbReference type="EMBL" id="JASPKY010000389">
    <property type="protein sequence ID" value="KAK9702598.1"/>
    <property type="molecule type" value="Genomic_DNA"/>
</dbReference>
<evidence type="ECO:0000313" key="2">
    <source>
        <dbReference type="EMBL" id="KAK9702598.1"/>
    </source>
</evidence>
<evidence type="ECO:0000256" key="1">
    <source>
        <dbReference type="SAM" id="MobiDB-lite"/>
    </source>
</evidence>
<feature type="compositionally biased region" description="Low complexity" evidence="1">
    <location>
        <begin position="232"/>
        <end position="257"/>
    </location>
</feature>
<accession>A0AAW1JFP1</accession>
<feature type="region of interest" description="Disordered" evidence="1">
    <location>
        <begin position="1"/>
        <end position="75"/>
    </location>
</feature>
<name>A0AAW1JFP1_POPJA</name>
<organism evidence="2 3">
    <name type="scientific">Popillia japonica</name>
    <name type="common">Japanese beetle</name>
    <dbReference type="NCBI Taxonomy" id="7064"/>
    <lineage>
        <taxon>Eukaryota</taxon>
        <taxon>Metazoa</taxon>
        <taxon>Ecdysozoa</taxon>
        <taxon>Arthropoda</taxon>
        <taxon>Hexapoda</taxon>
        <taxon>Insecta</taxon>
        <taxon>Pterygota</taxon>
        <taxon>Neoptera</taxon>
        <taxon>Endopterygota</taxon>
        <taxon>Coleoptera</taxon>
        <taxon>Polyphaga</taxon>
        <taxon>Scarabaeiformia</taxon>
        <taxon>Scarabaeidae</taxon>
        <taxon>Rutelinae</taxon>
        <taxon>Popillia</taxon>
    </lineage>
</organism>
<sequence>MAERSYSKLGSLAGLDESGCEADMAEGGAEEESGDMLGPAIAPVHQSPSALNVKAEESDRESSCGSPEPAISMGVDESTDLHLSRKLLQHHRAEEPHQNEQPQPPVSHHQHQQQQQQQHKMTPAAAAHLNGTMAGLVTLQNLQNFATLQQSLPQVATLAAGLQNIANNLAAAAASSSIVANNGGGGGDGSPASAPLNLSVNATVPPRSTSSSSSTSSTESPGGISTNHNHKLQQQSQPQPTLTSQQPLVPPSSVSTVSATTATIPPLLASQQPAPMPQFILASGQLVQGIQGAQLLIPTSQGYIRY</sequence>
<dbReference type="AlphaFoldDB" id="A0AAW1JFP1"/>
<comment type="caution">
    <text evidence="2">The sequence shown here is derived from an EMBL/GenBank/DDBJ whole genome shotgun (WGS) entry which is preliminary data.</text>
</comment>
<keyword evidence="3" id="KW-1185">Reference proteome</keyword>
<reference evidence="2 3" key="1">
    <citation type="journal article" date="2024" name="BMC Genomics">
        <title>De novo assembly and annotation of Popillia japonica's genome with initial clues to its potential as an invasive pest.</title>
        <authorList>
            <person name="Cucini C."/>
            <person name="Boschi S."/>
            <person name="Funari R."/>
            <person name="Cardaioli E."/>
            <person name="Iannotti N."/>
            <person name="Marturano G."/>
            <person name="Paoli F."/>
            <person name="Bruttini M."/>
            <person name="Carapelli A."/>
            <person name="Frati F."/>
            <person name="Nardi F."/>
        </authorList>
    </citation>
    <scope>NUCLEOTIDE SEQUENCE [LARGE SCALE GENOMIC DNA]</scope>
    <source>
        <strain evidence="2">DMR45628</strain>
    </source>
</reference>
<dbReference type="Proteomes" id="UP001458880">
    <property type="component" value="Unassembled WGS sequence"/>
</dbReference>
<gene>
    <name evidence="2" type="ORF">QE152_g29844</name>
</gene>
<feature type="region of interest" description="Disordered" evidence="1">
    <location>
        <begin position="92"/>
        <end position="124"/>
    </location>
</feature>
<feature type="compositionally biased region" description="Acidic residues" evidence="1">
    <location>
        <begin position="18"/>
        <end position="34"/>
    </location>
</feature>
<proteinExistence type="predicted"/>
<feature type="region of interest" description="Disordered" evidence="1">
    <location>
        <begin position="185"/>
        <end position="257"/>
    </location>
</feature>